<dbReference type="PANTHER" id="PTHR43344:SF2">
    <property type="entry name" value="PHOSPHOSERINE PHOSPHATASE"/>
    <property type="match status" value="1"/>
</dbReference>
<dbReference type="SUPFAM" id="SSF56784">
    <property type="entry name" value="HAD-like"/>
    <property type="match status" value="1"/>
</dbReference>
<dbReference type="InterPro" id="IPR023214">
    <property type="entry name" value="HAD_sf"/>
</dbReference>
<accession>A0A1D9LFG9</accession>
<gene>
    <name evidence="14" type="ORF">BKX93_08335</name>
</gene>
<dbReference type="SFLD" id="SFLDG01136">
    <property type="entry name" value="C1.6:_Phosphoserine_Phosphatas"/>
    <property type="match status" value="1"/>
</dbReference>
<dbReference type="SFLD" id="SFLDF00029">
    <property type="entry name" value="phosphoserine_phosphatase"/>
    <property type="match status" value="1"/>
</dbReference>
<dbReference type="Proteomes" id="UP000178776">
    <property type="component" value="Chromosome"/>
</dbReference>
<comment type="pathway">
    <text evidence="2">Amino-acid biosynthesis; L-serine biosynthesis; L-serine from 3-phospho-D-glycerate: step 3/3.</text>
</comment>
<dbReference type="Gene3D" id="3.40.50.1000">
    <property type="entry name" value="HAD superfamily/HAD-like"/>
    <property type="match status" value="1"/>
</dbReference>
<dbReference type="SFLD" id="SFLDS00003">
    <property type="entry name" value="Haloacid_Dehalogenase"/>
    <property type="match status" value="1"/>
</dbReference>
<evidence type="ECO:0000256" key="8">
    <source>
        <dbReference type="ARBA" id="ARBA00022801"/>
    </source>
</evidence>
<evidence type="ECO:0000256" key="1">
    <source>
        <dbReference type="ARBA" id="ARBA00001946"/>
    </source>
</evidence>
<evidence type="ECO:0000256" key="6">
    <source>
        <dbReference type="ARBA" id="ARBA00022605"/>
    </source>
</evidence>
<evidence type="ECO:0000256" key="11">
    <source>
        <dbReference type="ARBA" id="ARBA00031693"/>
    </source>
</evidence>
<comment type="similarity">
    <text evidence="3">Belongs to the HAD-like hydrolase superfamily. SerB family.</text>
</comment>
<protein>
    <recommendedName>
        <fullName evidence="5">Phosphoserine phosphatase</fullName>
        <ecNumber evidence="4">3.1.3.3</ecNumber>
    </recommendedName>
    <alternativeName>
        <fullName evidence="11">O-phosphoserine phosphohydrolase</fullName>
    </alternativeName>
</protein>
<comment type="cofactor">
    <cofactor evidence="1">
        <name>Mg(2+)</name>
        <dbReference type="ChEBI" id="CHEBI:18420"/>
    </cofactor>
</comment>
<evidence type="ECO:0000256" key="12">
    <source>
        <dbReference type="ARBA" id="ARBA00048138"/>
    </source>
</evidence>
<dbReference type="AlphaFoldDB" id="A0A1D9LFG9"/>
<comment type="catalytic activity">
    <reaction evidence="13">
        <text>O-phospho-D-serine + H2O = D-serine + phosphate</text>
        <dbReference type="Rhea" id="RHEA:24873"/>
        <dbReference type="ChEBI" id="CHEBI:15377"/>
        <dbReference type="ChEBI" id="CHEBI:35247"/>
        <dbReference type="ChEBI" id="CHEBI:43474"/>
        <dbReference type="ChEBI" id="CHEBI:58680"/>
        <dbReference type="EC" id="3.1.3.3"/>
    </reaction>
</comment>
<name>A0A1D9LFG9_9NEIS</name>
<dbReference type="InterPro" id="IPR050582">
    <property type="entry name" value="HAD-like_SerB"/>
</dbReference>
<keyword evidence="7" id="KW-0479">Metal-binding</keyword>
<dbReference type="GO" id="GO:0036424">
    <property type="term" value="F:L-phosphoserine phosphatase activity"/>
    <property type="evidence" value="ECO:0007669"/>
    <property type="project" value="InterPro"/>
</dbReference>
<dbReference type="GO" id="GO:0005737">
    <property type="term" value="C:cytoplasm"/>
    <property type="evidence" value="ECO:0007669"/>
    <property type="project" value="TreeGrafter"/>
</dbReference>
<dbReference type="Pfam" id="PF00702">
    <property type="entry name" value="Hydrolase"/>
    <property type="match status" value="1"/>
</dbReference>
<keyword evidence="10" id="KW-0718">Serine biosynthesis</keyword>
<proteinExistence type="inferred from homology"/>
<reference evidence="14 15" key="1">
    <citation type="submission" date="2016-10" db="EMBL/GenBank/DDBJ databases">
        <title>Chromobacterium muskegensis sp. nov., an insecticidal bacterium isolated from Sphagnum bogs.</title>
        <authorList>
            <person name="Sparks M.E."/>
            <person name="Blackburn M.B."/>
            <person name="Gundersen-Rindal D.E."/>
            <person name="Mitchell A."/>
            <person name="Farrar R."/>
            <person name="Kuhar D."/>
        </authorList>
    </citation>
    <scope>NUCLEOTIDE SEQUENCE [LARGE SCALE GENOMIC DNA]</scope>
    <source>
        <strain evidence="14 15">21-1</strain>
    </source>
</reference>
<dbReference type="EMBL" id="CP017707">
    <property type="protein sequence ID" value="AOZ50007.1"/>
    <property type="molecule type" value="Genomic_DNA"/>
</dbReference>
<evidence type="ECO:0000313" key="15">
    <source>
        <dbReference type="Proteomes" id="UP000178776"/>
    </source>
</evidence>
<sequence>MSTQKTLVVLAPQPDPRHLSDIARLAEAPQLDHPHIDVVRMRGANPDQSPSVLERCRSHGYDAAYIDNGQAFADFRLLVSDMDSTLINIECIDEIADIKGIKPQVAEITERAMRGELDFSAALRERVALLEGLPEAALRQVYEERLKLNPGAEHLLAACQRLGIKTLLVSGGFTYFTDRLKADYSLDHAYANQLEIVDGKLTGRVQGDIVDAEAKKRLLIATRDAMGLRPEQVIAVGDGANDLPMLREAGTGVAYHAKPRVSAEADIAIEHGGLDAILRLFH</sequence>
<evidence type="ECO:0000256" key="10">
    <source>
        <dbReference type="ARBA" id="ARBA00023299"/>
    </source>
</evidence>
<dbReference type="GeneID" id="68841222"/>
<dbReference type="PANTHER" id="PTHR43344">
    <property type="entry name" value="PHOSPHOSERINE PHOSPHATASE"/>
    <property type="match status" value="1"/>
</dbReference>
<evidence type="ECO:0000256" key="4">
    <source>
        <dbReference type="ARBA" id="ARBA00012640"/>
    </source>
</evidence>
<dbReference type="RefSeq" id="WP_046157211.1">
    <property type="nucleotide sequence ID" value="NZ_CP017707.1"/>
</dbReference>
<dbReference type="GO" id="GO:0006564">
    <property type="term" value="P:L-serine biosynthetic process"/>
    <property type="evidence" value="ECO:0007669"/>
    <property type="project" value="UniProtKB-KW"/>
</dbReference>
<evidence type="ECO:0000313" key="14">
    <source>
        <dbReference type="EMBL" id="AOZ50007.1"/>
    </source>
</evidence>
<evidence type="ECO:0000256" key="3">
    <source>
        <dbReference type="ARBA" id="ARBA00009184"/>
    </source>
</evidence>
<dbReference type="STRING" id="1108595.BKX93_08335"/>
<dbReference type="NCBIfam" id="TIGR00338">
    <property type="entry name" value="serB"/>
    <property type="match status" value="1"/>
</dbReference>
<dbReference type="KEGG" id="cvc:BKX93_08335"/>
<comment type="catalytic activity">
    <reaction evidence="12">
        <text>O-phospho-L-serine + H2O = L-serine + phosphate</text>
        <dbReference type="Rhea" id="RHEA:21208"/>
        <dbReference type="ChEBI" id="CHEBI:15377"/>
        <dbReference type="ChEBI" id="CHEBI:33384"/>
        <dbReference type="ChEBI" id="CHEBI:43474"/>
        <dbReference type="ChEBI" id="CHEBI:57524"/>
        <dbReference type="EC" id="3.1.3.3"/>
    </reaction>
</comment>
<evidence type="ECO:0000256" key="5">
    <source>
        <dbReference type="ARBA" id="ARBA00015196"/>
    </source>
</evidence>
<evidence type="ECO:0000256" key="9">
    <source>
        <dbReference type="ARBA" id="ARBA00022842"/>
    </source>
</evidence>
<evidence type="ECO:0000256" key="2">
    <source>
        <dbReference type="ARBA" id="ARBA00005135"/>
    </source>
</evidence>
<dbReference type="InterPro" id="IPR004469">
    <property type="entry name" value="PSP"/>
</dbReference>
<organism evidence="14 15">
    <name type="scientific">Chromobacterium vaccinii</name>
    <dbReference type="NCBI Taxonomy" id="1108595"/>
    <lineage>
        <taxon>Bacteria</taxon>
        <taxon>Pseudomonadati</taxon>
        <taxon>Pseudomonadota</taxon>
        <taxon>Betaproteobacteria</taxon>
        <taxon>Neisseriales</taxon>
        <taxon>Chromobacteriaceae</taxon>
        <taxon>Chromobacterium</taxon>
    </lineage>
</organism>
<keyword evidence="9" id="KW-0460">Magnesium</keyword>
<dbReference type="CDD" id="cd07500">
    <property type="entry name" value="HAD_PSP"/>
    <property type="match status" value="1"/>
</dbReference>
<dbReference type="SFLD" id="SFLDG01137">
    <property type="entry name" value="C1.6.1:_Phosphoserine_Phosphat"/>
    <property type="match status" value="1"/>
</dbReference>
<evidence type="ECO:0000256" key="7">
    <source>
        <dbReference type="ARBA" id="ARBA00022723"/>
    </source>
</evidence>
<dbReference type="GO" id="GO:0000287">
    <property type="term" value="F:magnesium ion binding"/>
    <property type="evidence" value="ECO:0007669"/>
    <property type="project" value="TreeGrafter"/>
</dbReference>
<dbReference type="PRINTS" id="PR00119">
    <property type="entry name" value="CATATPASE"/>
</dbReference>
<dbReference type="NCBIfam" id="TIGR01488">
    <property type="entry name" value="HAD-SF-IB"/>
    <property type="match status" value="1"/>
</dbReference>
<keyword evidence="6" id="KW-0028">Amino-acid biosynthesis</keyword>
<dbReference type="UniPathway" id="UPA00135">
    <property type="reaction ID" value="UER00198"/>
</dbReference>
<dbReference type="InterPro" id="IPR036412">
    <property type="entry name" value="HAD-like_sf"/>
</dbReference>
<keyword evidence="8" id="KW-0378">Hydrolase</keyword>
<dbReference type="EC" id="3.1.3.3" evidence="4"/>
<evidence type="ECO:0000256" key="13">
    <source>
        <dbReference type="ARBA" id="ARBA00048523"/>
    </source>
</evidence>